<name>A0A6F8XYS5_9ACTN</name>
<evidence type="ECO:0000313" key="4">
    <source>
        <dbReference type="Proteomes" id="UP000502508"/>
    </source>
</evidence>
<accession>A0A6F8XYS5</accession>
<dbReference type="GO" id="GO:0005975">
    <property type="term" value="P:carbohydrate metabolic process"/>
    <property type="evidence" value="ECO:0007669"/>
    <property type="project" value="InterPro"/>
</dbReference>
<reference evidence="3 4" key="1">
    <citation type="submission" date="2020-03" db="EMBL/GenBank/DDBJ databases">
        <title>Whole genome shotgun sequence of Phytohabitans flavus NBRC 107702.</title>
        <authorList>
            <person name="Komaki H."/>
            <person name="Tamura T."/>
        </authorList>
    </citation>
    <scope>NUCLEOTIDE SEQUENCE [LARGE SCALE GENOMIC DNA]</scope>
    <source>
        <strain evidence="3 4">NBRC 107702</strain>
    </source>
</reference>
<dbReference type="EMBL" id="AP022870">
    <property type="protein sequence ID" value="BCB78878.1"/>
    <property type="molecule type" value="Genomic_DNA"/>
</dbReference>
<feature type="region of interest" description="Disordered" evidence="1">
    <location>
        <begin position="114"/>
        <end position="178"/>
    </location>
</feature>
<dbReference type="GO" id="GO:0030247">
    <property type="term" value="F:polysaccharide binding"/>
    <property type="evidence" value="ECO:0007669"/>
    <property type="project" value="UniProtKB-UniRule"/>
</dbReference>
<dbReference type="SMART" id="SM00637">
    <property type="entry name" value="CBD_II"/>
    <property type="match status" value="1"/>
</dbReference>
<dbReference type="InterPro" id="IPR001919">
    <property type="entry name" value="CBD2"/>
</dbReference>
<feature type="compositionally biased region" description="Low complexity" evidence="1">
    <location>
        <begin position="159"/>
        <end position="178"/>
    </location>
</feature>
<dbReference type="KEGG" id="pfla:Pflav_052880"/>
<keyword evidence="4" id="KW-1185">Reference proteome</keyword>
<feature type="domain" description="CBM2" evidence="2">
    <location>
        <begin position="10"/>
        <end position="118"/>
    </location>
</feature>
<sequence>MAVAAIPVASAFGAGSVTTQFTATSDWGTGHEVRVTVANGSDASVATWRIEFDLPAGTTISSFWDADVTRTNNHYVATKKSWAGAIPPGGSQTWGYVGTGAFRAPLNCTINGASCGGGTTPTTAPPTTRPPTTAPRPPHPRRRPRPPRRRRPRVRRRPPGASSSATSPSGASTSGSTS</sequence>
<dbReference type="InterPro" id="IPR012291">
    <property type="entry name" value="CBM2_carb-bd_dom_sf"/>
</dbReference>
<dbReference type="InterPro" id="IPR008965">
    <property type="entry name" value="CBM2/CBM3_carb-bd_dom_sf"/>
</dbReference>
<evidence type="ECO:0000259" key="2">
    <source>
        <dbReference type="PROSITE" id="PS51173"/>
    </source>
</evidence>
<protein>
    <recommendedName>
        <fullName evidence="2">CBM2 domain-containing protein</fullName>
    </recommendedName>
</protein>
<organism evidence="3 4">
    <name type="scientific">Phytohabitans flavus</name>
    <dbReference type="NCBI Taxonomy" id="1076124"/>
    <lineage>
        <taxon>Bacteria</taxon>
        <taxon>Bacillati</taxon>
        <taxon>Actinomycetota</taxon>
        <taxon>Actinomycetes</taxon>
        <taxon>Micromonosporales</taxon>
        <taxon>Micromonosporaceae</taxon>
    </lineage>
</organism>
<feature type="compositionally biased region" description="Pro residues" evidence="1">
    <location>
        <begin position="123"/>
        <end position="137"/>
    </location>
</feature>
<feature type="compositionally biased region" description="Basic residues" evidence="1">
    <location>
        <begin position="138"/>
        <end position="158"/>
    </location>
</feature>
<gene>
    <name evidence="3" type="ORF">Pflav_052880</name>
</gene>
<dbReference type="AlphaFoldDB" id="A0A6F8XYS5"/>
<dbReference type="PROSITE" id="PS51173">
    <property type="entry name" value="CBM2"/>
    <property type="match status" value="1"/>
</dbReference>
<dbReference type="GO" id="GO:0004553">
    <property type="term" value="F:hydrolase activity, hydrolyzing O-glycosyl compounds"/>
    <property type="evidence" value="ECO:0007669"/>
    <property type="project" value="InterPro"/>
</dbReference>
<proteinExistence type="predicted"/>
<evidence type="ECO:0000313" key="3">
    <source>
        <dbReference type="EMBL" id="BCB78878.1"/>
    </source>
</evidence>
<reference evidence="3 4" key="2">
    <citation type="submission" date="2020-03" db="EMBL/GenBank/DDBJ databases">
        <authorList>
            <person name="Ichikawa N."/>
            <person name="Kimura A."/>
            <person name="Kitahashi Y."/>
            <person name="Uohara A."/>
        </authorList>
    </citation>
    <scope>NUCLEOTIDE SEQUENCE [LARGE SCALE GENOMIC DNA]</scope>
    <source>
        <strain evidence="3 4">NBRC 107702</strain>
    </source>
</reference>
<dbReference type="Pfam" id="PF00553">
    <property type="entry name" value="CBM_2"/>
    <property type="match status" value="1"/>
</dbReference>
<dbReference type="Proteomes" id="UP000502508">
    <property type="component" value="Chromosome"/>
</dbReference>
<dbReference type="SUPFAM" id="SSF49384">
    <property type="entry name" value="Carbohydrate-binding domain"/>
    <property type="match status" value="1"/>
</dbReference>
<dbReference type="Gene3D" id="2.60.40.290">
    <property type="match status" value="1"/>
</dbReference>
<evidence type="ECO:0000256" key="1">
    <source>
        <dbReference type="SAM" id="MobiDB-lite"/>
    </source>
</evidence>